<accession>B0T953</accession>
<organism evidence="5">
    <name type="scientific">Caulobacter sp. (strain K31)</name>
    <dbReference type="NCBI Taxonomy" id="366602"/>
    <lineage>
        <taxon>Bacteria</taxon>
        <taxon>Pseudomonadati</taxon>
        <taxon>Pseudomonadota</taxon>
        <taxon>Alphaproteobacteria</taxon>
        <taxon>Caulobacterales</taxon>
        <taxon>Caulobacteraceae</taxon>
        <taxon>Caulobacter</taxon>
    </lineage>
</organism>
<proteinExistence type="predicted"/>
<feature type="domain" description="HTH araC/xylS-type" evidence="4">
    <location>
        <begin position="215"/>
        <end position="313"/>
    </location>
</feature>
<dbReference type="PRINTS" id="PR00032">
    <property type="entry name" value="HTHARAC"/>
</dbReference>
<dbReference type="InterPro" id="IPR050204">
    <property type="entry name" value="AraC_XylS_family_regulators"/>
</dbReference>
<geneLocation type="plasmid" evidence="5">
    <name>pCAUL01</name>
</geneLocation>
<protein>
    <submittedName>
        <fullName evidence="5">Transcriptional regulator, AraC family</fullName>
    </submittedName>
</protein>
<gene>
    <name evidence="5" type="ordered locus">Caul_5108</name>
</gene>
<dbReference type="InterPro" id="IPR018062">
    <property type="entry name" value="HTH_AraC-typ_CS"/>
</dbReference>
<dbReference type="GO" id="GO:0043565">
    <property type="term" value="F:sequence-specific DNA binding"/>
    <property type="evidence" value="ECO:0007669"/>
    <property type="project" value="InterPro"/>
</dbReference>
<sequence length="316" mass="34534">MSLGAALQVKDEPWGARLAREPSGGRWREVFEPDYVGVTVSSVQQKTWSGLSAVVRELRVDAPFDVECTADFSRLLVVLDEVGGRMRGRTTKSCSPDNPPTNAMYFVPAGAQVWQCANQLRYMRHISLQFDAASLDQLLGEAAPALPDGPRMGFSDPSLLAIARLFEAECQSERPADLLFGDGLSLSLLSALGRLAQVPSQRPAGRGGLTPRHLKQVIDYMDAHLGEAISPRDLGDLVHFSPSHLGRAFKVSMGVSPYAWLIERRVRRAAELLLDPQRSIAEVALAVGFSDQPHFTRAFARVFGASPGAWRRQSLA</sequence>
<dbReference type="AlphaFoldDB" id="B0T953"/>
<evidence type="ECO:0000256" key="2">
    <source>
        <dbReference type="ARBA" id="ARBA00023125"/>
    </source>
</evidence>
<dbReference type="PANTHER" id="PTHR46796">
    <property type="entry name" value="HTH-TYPE TRANSCRIPTIONAL ACTIVATOR RHAS-RELATED"/>
    <property type="match status" value="1"/>
</dbReference>
<dbReference type="Gene3D" id="1.10.10.60">
    <property type="entry name" value="Homeodomain-like"/>
    <property type="match status" value="2"/>
</dbReference>
<dbReference type="InterPro" id="IPR020449">
    <property type="entry name" value="Tscrpt_reg_AraC-type_HTH"/>
</dbReference>
<evidence type="ECO:0000256" key="1">
    <source>
        <dbReference type="ARBA" id="ARBA00023015"/>
    </source>
</evidence>
<keyword evidence="1" id="KW-0805">Transcription regulation</keyword>
<evidence type="ECO:0000256" key="3">
    <source>
        <dbReference type="ARBA" id="ARBA00023163"/>
    </source>
</evidence>
<dbReference type="Pfam" id="PF12833">
    <property type="entry name" value="HTH_18"/>
    <property type="match status" value="1"/>
</dbReference>
<evidence type="ECO:0000259" key="4">
    <source>
        <dbReference type="PROSITE" id="PS01124"/>
    </source>
</evidence>
<reference evidence="5" key="1">
    <citation type="submission" date="2008-01" db="EMBL/GenBank/DDBJ databases">
        <title>Complete sequence of plasmid1 pCAUL01 of Caulobacter sp. K31.</title>
        <authorList>
            <consortium name="US DOE Joint Genome Institute"/>
            <person name="Copeland A."/>
            <person name="Lucas S."/>
            <person name="Lapidus A."/>
            <person name="Barry K."/>
            <person name="Glavina del Rio T."/>
            <person name="Dalin E."/>
            <person name="Tice H."/>
            <person name="Pitluck S."/>
            <person name="Bruce D."/>
            <person name="Goodwin L."/>
            <person name="Thompson L.S."/>
            <person name="Brettin T."/>
            <person name="Detter J.C."/>
            <person name="Han C."/>
            <person name="Schmutz J."/>
            <person name="Larimer F."/>
            <person name="Land M."/>
            <person name="Hauser L."/>
            <person name="Kyrpides N."/>
            <person name="Kim E."/>
            <person name="Stephens C."/>
            <person name="Richardson P."/>
        </authorList>
    </citation>
    <scope>NUCLEOTIDE SEQUENCE [LARGE SCALE GENOMIC DNA]</scope>
    <source>
        <strain evidence="5">K31</strain>
        <plasmid evidence="5">pCAUL01</plasmid>
    </source>
</reference>
<evidence type="ECO:0000313" key="5">
    <source>
        <dbReference type="EMBL" id="ABZ74228.1"/>
    </source>
</evidence>
<dbReference type="InterPro" id="IPR009057">
    <property type="entry name" value="Homeodomain-like_sf"/>
</dbReference>
<keyword evidence="3" id="KW-0804">Transcription</keyword>
<dbReference type="KEGG" id="cak:Caul_5108"/>
<dbReference type="EMBL" id="CP000928">
    <property type="protein sequence ID" value="ABZ74228.1"/>
    <property type="molecule type" value="Genomic_DNA"/>
</dbReference>
<dbReference type="GO" id="GO:0003700">
    <property type="term" value="F:DNA-binding transcription factor activity"/>
    <property type="evidence" value="ECO:0007669"/>
    <property type="project" value="InterPro"/>
</dbReference>
<dbReference type="SMART" id="SM00342">
    <property type="entry name" value="HTH_ARAC"/>
    <property type="match status" value="1"/>
</dbReference>
<dbReference type="HOGENOM" id="CLU_000445_88_4_5"/>
<dbReference type="PROSITE" id="PS00041">
    <property type="entry name" value="HTH_ARAC_FAMILY_1"/>
    <property type="match status" value="1"/>
</dbReference>
<keyword evidence="5" id="KW-0614">Plasmid</keyword>
<keyword evidence="2" id="KW-0238">DNA-binding</keyword>
<name>B0T953_CAUSK</name>
<dbReference type="PANTHER" id="PTHR46796:SF14">
    <property type="entry name" value="TRANSCRIPTIONAL REGULATORY PROTEIN"/>
    <property type="match status" value="1"/>
</dbReference>
<dbReference type="SUPFAM" id="SSF46689">
    <property type="entry name" value="Homeodomain-like"/>
    <property type="match status" value="2"/>
</dbReference>
<dbReference type="InterPro" id="IPR018060">
    <property type="entry name" value="HTH_AraC"/>
</dbReference>
<dbReference type="PROSITE" id="PS01124">
    <property type="entry name" value="HTH_ARAC_FAMILY_2"/>
    <property type="match status" value="1"/>
</dbReference>